<dbReference type="PANTHER" id="PTHR10037:SF62">
    <property type="entry name" value="SODIUM CHANNEL PROTEIN 60E"/>
    <property type="match status" value="1"/>
</dbReference>
<dbReference type="Gene3D" id="1.10.287.70">
    <property type="match status" value="1"/>
</dbReference>
<dbReference type="Proteomes" id="UP001611383">
    <property type="component" value="Chromosome"/>
</dbReference>
<dbReference type="Pfam" id="PF00520">
    <property type="entry name" value="Ion_trans"/>
    <property type="match status" value="1"/>
</dbReference>
<dbReference type="EMBL" id="CP043494">
    <property type="protein sequence ID" value="WNG50356.1"/>
    <property type="molecule type" value="Genomic_DNA"/>
</dbReference>
<keyword evidence="4 6" id="KW-0472">Membrane</keyword>
<accession>A0ABY9X4M9</accession>
<evidence type="ECO:0000256" key="2">
    <source>
        <dbReference type="ARBA" id="ARBA00022692"/>
    </source>
</evidence>
<protein>
    <submittedName>
        <fullName evidence="8">Ion transporter</fullName>
    </submittedName>
</protein>
<gene>
    <name evidence="8" type="ORF">F0U60_44165</name>
</gene>
<feature type="transmembrane region" description="Helical" evidence="6">
    <location>
        <begin position="212"/>
        <end position="234"/>
    </location>
</feature>
<evidence type="ECO:0000313" key="9">
    <source>
        <dbReference type="Proteomes" id="UP001611383"/>
    </source>
</evidence>
<name>A0ABY9X4M9_9BACT</name>
<evidence type="ECO:0000256" key="1">
    <source>
        <dbReference type="ARBA" id="ARBA00004141"/>
    </source>
</evidence>
<feature type="transmembrane region" description="Helical" evidence="6">
    <location>
        <begin position="134"/>
        <end position="156"/>
    </location>
</feature>
<evidence type="ECO:0000256" key="6">
    <source>
        <dbReference type="SAM" id="Phobius"/>
    </source>
</evidence>
<feature type="transmembrane region" description="Helical" evidence="6">
    <location>
        <begin position="12"/>
        <end position="29"/>
    </location>
</feature>
<organism evidence="8 9">
    <name type="scientific">Archangium minus</name>
    <dbReference type="NCBI Taxonomy" id="83450"/>
    <lineage>
        <taxon>Bacteria</taxon>
        <taxon>Pseudomonadati</taxon>
        <taxon>Myxococcota</taxon>
        <taxon>Myxococcia</taxon>
        <taxon>Myxococcales</taxon>
        <taxon>Cystobacterineae</taxon>
        <taxon>Archangiaceae</taxon>
        <taxon>Archangium</taxon>
    </lineage>
</organism>
<reference evidence="8 9" key="1">
    <citation type="submission" date="2019-08" db="EMBL/GenBank/DDBJ databases">
        <title>Archangium and Cystobacter genomes.</title>
        <authorList>
            <person name="Chen I.-C.K."/>
            <person name="Wielgoss S."/>
        </authorList>
    </citation>
    <scope>NUCLEOTIDE SEQUENCE [LARGE SCALE GENOMIC DNA]</scope>
    <source>
        <strain evidence="8 9">Cbm 6</strain>
    </source>
</reference>
<dbReference type="RefSeq" id="WP_395809330.1">
    <property type="nucleotide sequence ID" value="NZ_CP043494.1"/>
</dbReference>
<evidence type="ECO:0000256" key="5">
    <source>
        <dbReference type="SAM" id="MobiDB-lite"/>
    </source>
</evidence>
<comment type="subcellular location">
    <subcellularLocation>
        <location evidence="1">Membrane</location>
        <topology evidence="1">Multi-pass membrane protein</topology>
    </subcellularLocation>
</comment>
<keyword evidence="3 6" id="KW-1133">Transmembrane helix</keyword>
<keyword evidence="2 6" id="KW-0812">Transmembrane</keyword>
<feature type="compositionally biased region" description="Basic and acidic residues" evidence="5">
    <location>
        <begin position="315"/>
        <end position="324"/>
    </location>
</feature>
<evidence type="ECO:0000256" key="3">
    <source>
        <dbReference type="ARBA" id="ARBA00022989"/>
    </source>
</evidence>
<dbReference type="InterPro" id="IPR005821">
    <property type="entry name" value="Ion_trans_dom"/>
</dbReference>
<feature type="transmembrane region" description="Helical" evidence="6">
    <location>
        <begin position="82"/>
        <end position="103"/>
    </location>
</feature>
<proteinExistence type="predicted"/>
<dbReference type="SUPFAM" id="SSF81324">
    <property type="entry name" value="Voltage-gated potassium channels"/>
    <property type="match status" value="1"/>
</dbReference>
<evidence type="ECO:0000256" key="4">
    <source>
        <dbReference type="ARBA" id="ARBA00023136"/>
    </source>
</evidence>
<evidence type="ECO:0000313" key="8">
    <source>
        <dbReference type="EMBL" id="WNG50356.1"/>
    </source>
</evidence>
<feature type="region of interest" description="Disordered" evidence="5">
    <location>
        <begin position="284"/>
        <end position="324"/>
    </location>
</feature>
<dbReference type="InterPro" id="IPR043203">
    <property type="entry name" value="VGCC_Ca_Na"/>
</dbReference>
<dbReference type="Gene3D" id="1.20.120.350">
    <property type="entry name" value="Voltage-gated potassium channels. Chain C"/>
    <property type="match status" value="1"/>
</dbReference>
<keyword evidence="9" id="KW-1185">Reference proteome</keyword>
<dbReference type="InterPro" id="IPR027359">
    <property type="entry name" value="Volt_channel_dom_sf"/>
</dbReference>
<sequence>MQLQRIAGSRPFQTLITLSILFAGALVGVETSPDLVARYGALLHALDRLVLAIFVVELLIKLGAEGRRPWRFFQDPWNVFDFLIVATALLPISAQHLMVLRLVRLFRVLRLVRALPKLQILVTALIKSIPSMGYVALLLGLVFYIYGVAGTFLFGANDPVHFGNLPTALLSLFRVVTLEGWTELLYIQMRGCNQFGYGDFAALCTQPQPQPVAAVVFFVSFVLLGTMIILNLFIGVIMSGMEEAAEEEEERRRLAVPSRSRSLEHELEELERAMAEMQQHLARLRKTAAHQRPAQPGGPNGAHIPETFGRRVRREMRARSASEP</sequence>
<dbReference type="PANTHER" id="PTHR10037">
    <property type="entry name" value="VOLTAGE-GATED CATION CHANNEL CALCIUM AND SODIUM"/>
    <property type="match status" value="1"/>
</dbReference>
<evidence type="ECO:0000259" key="7">
    <source>
        <dbReference type="Pfam" id="PF00520"/>
    </source>
</evidence>
<feature type="domain" description="Ion transport" evidence="7">
    <location>
        <begin position="10"/>
        <end position="248"/>
    </location>
</feature>